<dbReference type="GO" id="GO:0005634">
    <property type="term" value="C:nucleus"/>
    <property type="evidence" value="ECO:0007669"/>
    <property type="project" value="UniProtKB-SubCell"/>
</dbReference>
<evidence type="ECO:0000256" key="3">
    <source>
        <dbReference type="ARBA" id="ARBA00022737"/>
    </source>
</evidence>
<feature type="compositionally biased region" description="Basic and acidic residues" evidence="7">
    <location>
        <begin position="60"/>
        <end position="70"/>
    </location>
</feature>
<protein>
    <submittedName>
        <fullName evidence="8">Uncharacterized protein</fullName>
    </submittedName>
</protein>
<feature type="region of interest" description="Disordered" evidence="7">
    <location>
        <begin position="774"/>
        <end position="808"/>
    </location>
</feature>
<dbReference type="GO" id="GO:0000981">
    <property type="term" value="F:DNA-binding transcription factor activity, RNA polymerase II-specific"/>
    <property type="evidence" value="ECO:0007669"/>
    <property type="project" value="TreeGrafter"/>
</dbReference>
<dbReference type="FunFam" id="3.30.160.60:FF:000358">
    <property type="entry name" value="zinc finger protein 24"/>
    <property type="match status" value="1"/>
</dbReference>
<evidence type="ECO:0000256" key="4">
    <source>
        <dbReference type="ARBA" id="ARBA00022771"/>
    </source>
</evidence>
<comment type="subcellular location">
    <subcellularLocation>
        <location evidence="1">Nucleus</location>
    </subcellularLocation>
</comment>
<keyword evidence="6" id="KW-0539">Nucleus</keyword>
<dbReference type="FunFam" id="3.30.160.60:FF:000446">
    <property type="entry name" value="Zinc finger protein"/>
    <property type="match status" value="1"/>
</dbReference>
<dbReference type="AlphaFoldDB" id="A0A8J1UNU6"/>
<evidence type="ECO:0000256" key="1">
    <source>
        <dbReference type="ARBA" id="ARBA00004123"/>
    </source>
</evidence>
<keyword evidence="4" id="KW-0863">Zinc-finger</keyword>
<reference evidence="8" key="1">
    <citation type="submission" date="2022-03" db="EMBL/GenBank/DDBJ databases">
        <authorList>
            <person name="Martin C."/>
        </authorList>
    </citation>
    <scope>NUCLEOTIDE SEQUENCE</scope>
</reference>
<dbReference type="PANTHER" id="PTHR24394">
    <property type="entry name" value="ZINC FINGER PROTEIN"/>
    <property type="match status" value="1"/>
</dbReference>
<organism evidence="8 9">
    <name type="scientific">Owenia fusiformis</name>
    <name type="common">Polychaete worm</name>
    <dbReference type="NCBI Taxonomy" id="6347"/>
    <lineage>
        <taxon>Eukaryota</taxon>
        <taxon>Metazoa</taxon>
        <taxon>Spiralia</taxon>
        <taxon>Lophotrochozoa</taxon>
        <taxon>Annelida</taxon>
        <taxon>Polychaeta</taxon>
        <taxon>Sedentaria</taxon>
        <taxon>Canalipalpata</taxon>
        <taxon>Sabellida</taxon>
        <taxon>Oweniida</taxon>
        <taxon>Oweniidae</taxon>
        <taxon>Owenia</taxon>
    </lineage>
</organism>
<evidence type="ECO:0000256" key="7">
    <source>
        <dbReference type="SAM" id="MobiDB-lite"/>
    </source>
</evidence>
<dbReference type="SMART" id="SM00355">
    <property type="entry name" value="ZnF_C2H2"/>
    <property type="match status" value="10"/>
</dbReference>
<comment type="caution">
    <text evidence="8">The sequence shown here is derived from an EMBL/GenBank/DDBJ whole genome shotgun (WGS) entry which is preliminary data.</text>
</comment>
<dbReference type="OrthoDB" id="6265205at2759"/>
<dbReference type="Gene3D" id="3.30.160.60">
    <property type="entry name" value="Classic Zinc Finger"/>
    <property type="match status" value="6"/>
</dbReference>
<dbReference type="PANTHER" id="PTHR24394:SF29">
    <property type="entry name" value="MYONEURIN"/>
    <property type="match status" value="1"/>
</dbReference>
<dbReference type="InterPro" id="IPR013087">
    <property type="entry name" value="Znf_C2H2_type"/>
</dbReference>
<gene>
    <name evidence="8" type="ORF">OFUS_LOCUS6878</name>
</gene>
<feature type="region of interest" description="Disordered" evidence="7">
    <location>
        <begin position="50"/>
        <end position="73"/>
    </location>
</feature>
<evidence type="ECO:0000313" key="9">
    <source>
        <dbReference type="Proteomes" id="UP000749559"/>
    </source>
</evidence>
<keyword evidence="2" id="KW-0479">Metal-binding</keyword>
<name>A0A8J1UNU6_OWEFU</name>
<sequence>MAAKQHHLMDQPERMVHLNAASLKCFEKSDFMLNNRSFDEVNTTDVHGDIPLDLSMKKPKGQDDQKHRGNTDQVTTSYSLVSVESGEKEVGTILDIKKEPEENVAIDDRILAKQGDTSTLDIKDEYTCSIPGDQASIESVSFKDKGPKRCPEAMQLKDLTLDMDDFGKGLHTCQICNTTFTKSSHLESHMKLHAHEAMRETTNRSQEEHITESKIPQTTLKIKRMKVNMNFSKKPKTKLDSSYVNQHLLKGNLPSKVENIKKNRQSNKNNIAVSPQKTLSPQIKGRKRKVEVPDLKVKKAKKIKNKITKQEASIDKNKKSDYNNDCQFGEMNNQKREKPTTIVKTAKQPKSLLQSESDIIAKYSVWEVLDANQNEVLKCTICYRTFESVLQFRHHMHGAMLNEVKKLTKNTLDQKKLRPTIKNASFLGSHCRFCNHGNYKSIKSVKYHEKYCSENEDICRNCYMFETDNKEDLAKHVQECSKLSHPAYTCPGCSVGFVIRSDYIYHKNWCFKSHQCPICHDTMSQKEFKRHAVVCFNGSNKSLICPMCNQEFDSVPLADKHRLTCFKCVACDQDFSSWCNLRDHMLVCMRQEKAGCKPRKDKLCFYCGVMFPANLGRRQADKYKRHIQQHEKDYRYSCSLCDKQFVEKYKLKIHMSVHTTERPHSCDVCGDKFKTINALANHMTFHSERKYQCQLCDASFQNPMSLTRHQVVHSGERKYKCNRCDKTFTQKSSLKRHENVHDGVRAFKCEECKISFTQRYPLTVHMEKMHAVVSSTKKKNKRENFKRRELFSSCPVNQTMEPPSHPHE</sequence>
<proteinExistence type="predicted"/>
<keyword evidence="3" id="KW-0677">Repeat</keyword>
<keyword evidence="5" id="KW-0862">Zinc</keyword>
<dbReference type="FunFam" id="3.30.160.60:FF:000100">
    <property type="entry name" value="Zinc finger 45-like"/>
    <property type="match status" value="1"/>
</dbReference>
<dbReference type="Pfam" id="PF00096">
    <property type="entry name" value="zf-C2H2"/>
    <property type="match status" value="5"/>
</dbReference>
<dbReference type="InterPro" id="IPR036236">
    <property type="entry name" value="Znf_C2H2_sf"/>
</dbReference>
<evidence type="ECO:0000256" key="6">
    <source>
        <dbReference type="ARBA" id="ARBA00023242"/>
    </source>
</evidence>
<evidence type="ECO:0000256" key="5">
    <source>
        <dbReference type="ARBA" id="ARBA00022833"/>
    </source>
</evidence>
<keyword evidence="9" id="KW-1185">Reference proteome</keyword>
<dbReference type="GO" id="GO:0008270">
    <property type="term" value="F:zinc ion binding"/>
    <property type="evidence" value="ECO:0007669"/>
    <property type="project" value="UniProtKB-KW"/>
</dbReference>
<dbReference type="EMBL" id="CAIIXF020000003">
    <property type="protein sequence ID" value="CAH1780148.1"/>
    <property type="molecule type" value="Genomic_DNA"/>
</dbReference>
<dbReference type="PROSITE" id="PS50157">
    <property type="entry name" value="ZINC_FINGER_C2H2_2"/>
    <property type="match status" value="6"/>
</dbReference>
<dbReference type="PROSITE" id="PS00028">
    <property type="entry name" value="ZINC_FINGER_C2H2_1"/>
    <property type="match status" value="6"/>
</dbReference>
<dbReference type="Proteomes" id="UP000749559">
    <property type="component" value="Unassembled WGS sequence"/>
</dbReference>
<evidence type="ECO:0000256" key="2">
    <source>
        <dbReference type="ARBA" id="ARBA00022723"/>
    </source>
</evidence>
<dbReference type="SUPFAM" id="SSF57667">
    <property type="entry name" value="beta-beta-alpha zinc fingers"/>
    <property type="match status" value="4"/>
</dbReference>
<evidence type="ECO:0000313" key="8">
    <source>
        <dbReference type="EMBL" id="CAH1780148.1"/>
    </source>
</evidence>
<accession>A0A8J1UNU6</accession>